<dbReference type="GO" id="GO:0030574">
    <property type="term" value="P:collagen catabolic process"/>
    <property type="evidence" value="ECO:0007669"/>
    <property type="project" value="TreeGrafter"/>
</dbReference>
<comment type="cofactor">
    <cofactor evidence="1">
        <name>Zn(2+)</name>
        <dbReference type="ChEBI" id="CHEBI:29105"/>
    </cofactor>
</comment>
<dbReference type="PRINTS" id="PR00138">
    <property type="entry name" value="MATRIXIN"/>
</dbReference>
<feature type="domain" description="Peptidase metallopeptidase" evidence="13">
    <location>
        <begin position="39"/>
        <end position="194"/>
    </location>
</feature>
<comment type="caution">
    <text evidence="14">The sequence shown here is derived from an EMBL/GenBank/DDBJ whole genome shotgun (WGS) entry which is preliminary data.</text>
</comment>
<protein>
    <recommendedName>
        <fullName evidence="13">Peptidase metallopeptidase domain-containing protein</fullName>
    </recommendedName>
</protein>
<dbReference type="InterPro" id="IPR021158">
    <property type="entry name" value="Pept_M10A_Zn_BS"/>
</dbReference>
<evidence type="ECO:0000256" key="6">
    <source>
        <dbReference type="ARBA" id="ARBA00022723"/>
    </source>
</evidence>
<dbReference type="GO" id="GO:0098552">
    <property type="term" value="C:side of membrane"/>
    <property type="evidence" value="ECO:0007669"/>
    <property type="project" value="UniProtKB-KW"/>
</dbReference>
<dbReference type="InterPro" id="IPR002477">
    <property type="entry name" value="Peptidoglycan-bd-like"/>
</dbReference>
<name>A0AAE0A9W0_9ROSI</name>
<dbReference type="Pfam" id="PF00413">
    <property type="entry name" value="Peptidase_M10"/>
    <property type="match status" value="2"/>
</dbReference>
<dbReference type="InterPro" id="IPR024079">
    <property type="entry name" value="MetalloPept_cat_dom_sf"/>
</dbReference>
<keyword evidence="9" id="KW-0862">Zinc</keyword>
<keyword evidence="10" id="KW-0482">Metalloprotease</keyword>
<dbReference type="GO" id="GO:0031012">
    <property type="term" value="C:extracellular matrix"/>
    <property type="evidence" value="ECO:0007669"/>
    <property type="project" value="InterPro"/>
</dbReference>
<dbReference type="InterPro" id="IPR033739">
    <property type="entry name" value="M10A_MMP"/>
</dbReference>
<dbReference type="InterPro" id="IPR036365">
    <property type="entry name" value="PGBD-like_sf"/>
</dbReference>
<dbReference type="AlphaFoldDB" id="A0AAE0A9W0"/>
<evidence type="ECO:0000256" key="12">
    <source>
        <dbReference type="ARBA" id="ARBA00023180"/>
    </source>
</evidence>
<dbReference type="Proteomes" id="UP001281410">
    <property type="component" value="Unassembled WGS sequence"/>
</dbReference>
<evidence type="ECO:0000313" key="15">
    <source>
        <dbReference type="Proteomes" id="UP001281410"/>
    </source>
</evidence>
<comment type="similarity">
    <text evidence="3">Belongs to the peptidase M10A family. Matrix metalloproteinases (MMPs) subfamily.</text>
</comment>
<dbReference type="FunFam" id="3.40.390.10:FF:000018">
    <property type="entry name" value="Metalloendoproteinase 1"/>
    <property type="match status" value="1"/>
</dbReference>
<keyword evidence="5" id="KW-0645">Protease</keyword>
<accession>A0AAE0A9W0</accession>
<dbReference type="CDD" id="cd04278">
    <property type="entry name" value="ZnMc_MMP"/>
    <property type="match status" value="1"/>
</dbReference>
<dbReference type="InterPro" id="IPR006026">
    <property type="entry name" value="Peptidase_Metallo"/>
</dbReference>
<sequence>MMMPRCGVPDIINGTTRMRSGYIFNQNNNFHVKYTFFPGQPKWPKGKKVLKYEFGEGTRGDVKDPFGRAASTWQPHIPFTFEHFNVLDQSDIRVSFKTRDHGDGKPFDGPGGILAHAFAPTDGRVHFDAEEHWAVGAVPDAYDMQSVSLHELGHILGMGHSSVEEAIMWPTQPIGETKGLKDDDIQGIKALYAAVKNSRLTYLKNLQGYQKGDQVNDIKYLKKYLQRFGYLSYHDKSSSSINNDDDDFFDEKLESAIKTYQTNFNLNPTGLLDSETITMMSRPRCGVPDHDMMSSRMNNNSQFHSHYVFFGGNPKWPSNKTILTYAFKPGDPIDASEPILRALIEWSKYTRFKYEKINDFDTADIKIGFYTGYHGDDGPFVGPGAGAYAHAFAPTYGQIHYNLNQTWVNGAVEGGVDLMTVGLHELGHVLGLAHSTVETAIMWPYIGAGETKGLTADDIQGIQALYA</sequence>
<keyword evidence="12" id="KW-0325">Glycoprotein</keyword>
<evidence type="ECO:0000256" key="5">
    <source>
        <dbReference type="ARBA" id="ARBA00022670"/>
    </source>
</evidence>
<dbReference type="EMBL" id="JANJYJ010000006">
    <property type="protein sequence ID" value="KAK3206715.1"/>
    <property type="molecule type" value="Genomic_DNA"/>
</dbReference>
<dbReference type="GO" id="GO:0004222">
    <property type="term" value="F:metalloendopeptidase activity"/>
    <property type="evidence" value="ECO:0007669"/>
    <property type="project" value="InterPro"/>
</dbReference>
<organism evidence="14 15">
    <name type="scientific">Dipteronia sinensis</name>
    <dbReference type="NCBI Taxonomy" id="43782"/>
    <lineage>
        <taxon>Eukaryota</taxon>
        <taxon>Viridiplantae</taxon>
        <taxon>Streptophyta</taxon>
        <taxon>Embryophyta</taxon>
        <taxon>Tracheophyta</taxon>
        <taxon>Spermatophyta</taxon>
        <taxon>Magnoliopsida</taxon>
        <taxon>eudicotyledons</taxon>
        <taxon>Gunneridae</taxon>
        <taxon>Pentapetalae</taxon>
        <taxon>rosids</taxon>
        <taxon>malvids</taxon>
        <taxon>Sapindales</taxon>
        <taxon>Sapindaceae</taxon>
        <taxon>Hippocastanoideae</taxon>
        <taxon>Acereae</taxon>
        <taxon>Dipteronia</taxon>
    </lineage>
</organism>
<evidence type="ECO:0000313" key="14">
    <source>
        <dbReference type="EMBL" id="KAK3206715.1"/>
    </source>
</evidence>
<feature type="domain" description="Peptidase metallopeptidase" evidence="13">
    <location>
        <begin position="312"/>
        <end position="467"/>
    </location>
</feature>
<reference evidence="14" key="1">
    <citation type="journal article" date="2023" name="Plant J.">
        <title>Genome sequences and population genomics provide insights into the demographic history, inbreeding, and mutation load of two 'living fossil' tree species of Dipteronia.</title>
        <authorList>
            <person name="Feng Y."/>
            <person name="Comes H.P."/>
            <person name="Chen J."/>
            <person name="Zhu S."/>
            <person name="Lu R."/>
            <person name="Zhang X."/>
            <person name="Li P."/>
            <person name="Qiu J."/>
            <person name="Olsen K.M."/>
            <person name="Qiu Y."/>
        </authorList>
    </citation>
    <scope>NUCLEOTIDE SEQUENCE</scope>
    <source>
        <strain evidence="14">NBL</strain>
    </source>
</reference>
<evidence type="ECO:0000256" key="2">
    <source>
        <dbReference type="ARBA" id="ARBA00004471"/>
    </source>
</evidence>
<evidence type="ECO:0000256" key="7">
    <source>
        <dbReference type="ARBA" id="ARBA00022729"/>
    </source>
</evidence>
<keyword evidence="15" id="KW-1185">Reference proteome</keyword>
<evidence type="ECO:0000256" key="8">
    <source>
        <dbReference type="ARBA" id="ARBA00022801"/>
    </source>
</evidence>
<keyword evidence="4" id="KW-0449">Lipoprotein</keyword>
<dbReference type="SUPFAM" id="SSF47090">
    <property type="entry name" value="PGBD-like"/>
    <property type="match status" value="1"/>
</dbReference>
<dbReference type="PROSITE" id="PS00546">
    <property type="entry name" value="CYSTEINE_SWITCH"/>
    <property type="match status" value="1"/>
</dbReference>
<evidence type="ECO:0000256" key="4">
    <source>
        <dbReference type="ARBA" id="ARBA00022622"/>
    </source>
</evidence>
<evidence type="ECO:0000256" key="3">
    <source>
        <dbReference type="ARBA" id="ARBA00009614"/>
    </source>
</evidence>
<dbReference type="GO" id="GO:0030198">
    <property type="term" value="P:extracellular matrix organization"/>
    <property type="evidence" value="ECO:0007669"/>
    <property type="project" value="TreeGrafter"/>
</dbReference>
<dbReference type="Pfam" id="PF01471">
    <property type="entry name" value="PG_binding_1"/>
    <property type="match status" value="1"/>
</dbReference>
<keyword evidence="4" id="KW-0336">GPI-anchor</keyword>
<evidence type="ECO:0000256" key="11">
    <source>
        <dbReference type="ARBA" id="ARBA00023145"/>
    </source>
</evidence>
<proteinExistence type="inferred from homology"/>
<keyword evidence="4" id="KW-0472">Membrane</keyword>
<dbReference type="InterPro" id="IPR001818">
    <property type="entry name" value="Pept_M10_metallopeptidase"/>
</dbReference>
<evidence type="ECO:0000256" key="9">
    <source>
        <dbReference type="ARBA" id="ARBA00022833"/>
    </source>
</evidence>
<keyword evidence="11" id="KW-0865">Zymogen</keyword>
<evidence type="ECO:0000256" key="10">
    <source>
        <dbReference type="ARBA" id="ARBA00023049"/>
    </source>
</evidence>
<dbReference type="GO" id="GO:0008270">
    <property type="term" value="F:zinc ion binding"/>
    <property type="evidence" value="ECO:0007669"/>
    <property type="project" value="InterPro"/>
</dbReference>
<dbReference type="GO" id="GO:0006508">
    <property type="term" value="P:proteolysis"/>
    <property type="evidence" value="ECO:0007669"/>
    <property type="project" value="UniProtKB-KW"/>
</dbReference>
<dbReference type="Gene3D" id="3.40.390.10">
    <property type="entry name" value="Collagenase (Catalytic Domain)"/>
    <property type="match status" value="2"/>
</dbReference>
<comment type="subcellular location">
    <subcellularLocation>
        <location evidence="2">Cell membrane</location>
        <topology evidence="2">Lipid-anchor</topology>
        <topology evidence="2">GPI-anchor</topology>
        <orientation evidence="2">Extracellular side</orientation>
    </subcellularLocation>
</comment>
<gene>
    <name evidence="14" type="ORF">Dsin_020761</name>
</gene>
<dbReference type="SUPFAM" id="SSF55486">
    <property type="entry name" value="Metalloproteases ('zincins'), catalytic domain"/>
    <property type="match status" value="2"/>
</dbReference>
<dbReference type="InterPro" id="IPR021190">
    <property type="entry name" value="Pept_M10A"/>
</dbReference>
<dbReference type="GO" id="GO:0005886">
    <property type="term" value="C:plasma membrane"/>
    <property type="evidence" value="ECO:0007669"/>
    <property type="project" value="UniProtKB-SubCell"/>
</dbReference>
<keyword evidence="7" id="KW-0732">Signal</keyword>
<dbReference type="PANTHER" id="PTHR10201:SF213">
    <property type="entry name" value="METALLOENDOPROTEINASE 2-MMP-LIKE"/>
    <property type="match status" value="1"/>
</dbReference>
<keyword evidence="6" id="KW-0479">Metal-binding</keyword>
<evidence type="ECO:0000259" key="13">
    <source>
        <dbReference type="SMART" id="SM00235"/>
    </source>
</evidence>
<dbReference type="SMART" id="SM00235">
    <property type="entry name" value="ZnMc"/>
    <property type="match status" value="2"/>
</dbReference>
<dbReference type="PANTHER" id="PTHR10201">
    <property type="entry name" value="MATRIX METALLOPROTEINASE"/>
    <property type="match status" value="1"/>
</dbReference>
<keyword evidence="8" id="KW-0378">Hydrolase</keyword>
<evidence type="ECO:0000256" key="1">
    <source>
        <dbReference type="ARBA" id="ARBA00001947"/>
    </source>
</evidence>